<name>A0ABX0M7T3_9BURK</name>
<dbReference type="InterPro" id="IPR014555">
    <property type="entry name" value="RecF-like"/>
</dbReference>
<proteinExistence type="predicted"/>
<dbReference type="PANTHER" id="PTHR32182:SF22">
    <property type="entry name" value="ATP-DEPENDENT ENDONUCLEASE, OLD FAMILY-RELATED"/>
    <property type="match status" value="1"/>
</dbReference>
<accession>A0ABX0M7T3</accession>
<dbReference type="Proteomes" id="UP000819052">
    <property type="component" value="Unassembled WGS sequence"/>
</dbReference>
<protein>
    <submittedName>
        <fullName evidence="2">AAA family ATPase</fullName>
    </submittedName>
</protein>
<comment type="caution">
    <text evidence="2">The sequence shown here is derived from an EMBL/GenBank/DDBJ whole genome shotgun (WGS) entry which is preliminary data.</text>
</comment>
<evidence type="ECO:0000313" key="2">
    <source>
        <dbReference type="EMBL" id="NHZ43271.1"/>
    </source>
</evidence>
<dbReference type="PIRSF" id="PIRSF029347">
    <property type="entry name" value="RecF"/>
    <property type="match status" value="1"/>
</dbReference>
<feature type="domain" description="ATPase AAA-type core" evidence="1">
    <location>
        <begin position="26"/>
        <end position="56"/>
    </location>
</feature>
<dbReference type="SUPFAM" id="SSF52540">
    <property type="entry name" value="P-loop containing nucleoside triphosphate hydrolases"/>
    <property type="match status" value="1"/>
</dbReference>
<dbReference type="Gene3D" id="3.40.50.300">
    <property type="entry name" value="P-loop containing nucleotide triphosphate hydrolases"/>
    <property type="match status" value="2"/>
</dbReference>
<reference evidence="2 3" key="1">
    <citation type="submission" date="2019-09" db="EMBL/GenBank/DDBJ databases">
        <title>Taxonomy of Antarctic Massilia spp.: description of Massilia rubra sp. nov., Massilia aquatica sp. nov., Massilia mucilaginosa sp. nov., Massilia frigida sp. nov. isolated from streams, lakes and regoliths.</title>
        <authorList>
            <person name="Holochova P."/>
            <person name="Sedlacek I."/>
            <person name="Kralova S."/>
            <person name="Maslanova I."/>
            <person name="Busse H.-J."/>
            <person name="Stankova E."/>
            <person name="Vrbovska V."/>
            <person name="Kovarovic V."/>
            <person name="Bartak M."/>
            <person name="Svec P."/>
            <person name="Pantucek R."/>
        </authorList>
    </citation>
    <scope>NUCLEOTIDE SEQUENCE [LARGE SCALE GENOMIC DNA]</scope>
    <source>
        <strain evidence="2 3">CCM 8693</strain>
    </source>
</reference>
<organism evidence="2 3">
    <name type="scientific">Massilia aquatica</name>
    <dbReference type="NCBI Taxonomy" id="2609000"/>
    <lineage>
        <taxon>Bacteria</taxon>
        <taxon>Pseudomonadati</taxon>
        <taxon>Pseudomonadota</taxon>
        <taxon>Betaproteobacteria</taxon>
        <taxon>Burkholderiales</taxon>
        <taxon>Oxalobacteraceae</taxon>
        <taxon>Telluria group</taxon>
        <taxon>Massilia</taxon>
    </lineage>
</organism>
<dbReference type="EMBL" id="VVIW01000018">
    <property type="protein sequence ID" value="NHZ43271.1"/>
    <property type="molecule type" value="Genomic_DNA"/>
</dbReference>
<dbReference type="InterPro" id="IPR003959">
    <property type="entry name" value="ATPase_AAA_core"/>
</dbReference>
<dbReference type="InterPro" id="IPR027417">
    <property type="entry name" value="P-loop_NTPase"/>
</dbReference>
<feature type="domain" description="ATPase AAA-type core" evidence="1">
    <location>
        <begin position="194"/>
        <end position="309"/>
    </location>
</feature>
<dbReference type="RefSeq" id="WP_167079255.1">
    <property type="nucleotide sequence ID" value="NZ_VVIW01000018.1"/>
</dbReference>
<gene>
    <name evidence="2" type="ORF">F1609_24285</name>
</gene>
<keyword evidence="3" id="KW-1185">Reference proteome</keyword>
<sequence>MHPLRKITIRGYKSIRSLDNLKLDNLNVLIGANGAGKSNFISFFRLLARLMASELNYYVAKNGGPDALLYHGRKRTPQLEAEMYFGNNGYQLGLEPTQGNGFIFAKENFYWDYTGAVFSLGVGHTETESGNGRHPNVAAYVVPSVKSWIVYHFHDTSDSAPMKQSCALNDNVLLRPDGSNLPAYLHRLQHQFPDHFRRISDTVRLVAPFFAEFQLRPNPLDPNSIQLEWQEKGSDFPFLGHHLSDGTLRFICLAAVLLQPEELMPATILFDEPELGLHPYAIELLASLMRQTSAKHQLIVSSQSVELLNQFDPKHVIVVDREGEQSTFKRLDAAALAEWLEEYTLGELWKRNVFGGRPR</sequence>
<evidence type="ECO:0000313" key="3">
    <source>
        <dbReference type="Proteomes" id="UP000819052"/>
    </source>
</evidence>
<dbReference type="Pfam" id="PF13304">
    <property type="entry name" value="AAA_21"/>
    <property type="match status" value="2"/>
</dbReference>
<evidence type="ECO:0000259" key="1">
    <source>
        <dbReference type="Pfam" id="PF13304"/>
    </source>
</evidence>
<dbReference type="PANTHER" id="PTHR32182">
    <property type="entry name" value="DNA REPLICATION AND REPAIR PROTEIN RECF"/>
    <property type="match status" value="1"/>
</dbReference>